<feature type="compositionally biased region" description="Basic and acidic residues" evidence="1">
    <location>
        <begin position="175"/>
        <end position="187"/>
    </location>
</feature>
<feature type="region of interest" description="Disordered" evidence="1">
    <location>
        <begin position="312"/>
        <end position="336"/>
    </location>
</feature>
<evidence type="ECO:0000313" key="4">
    <source>
        <dbReference type="Proteomes" id="UP000762676"/>
    </source>
</evidence>
<protein>
    <submittedName>
        <fullName evidence="3">Uncharacterized protein</fullName>
    </submittedName>
</protein>
<keyword evidence="2" id="KW-1133">Transmembrane helix</keyword>
<dbReference type="AlphaFoldDB" id="A0AAV4ENI6"/>
<reference evidence="3 4" key="1">
    <citation type="journal article" date="2021" name="Elife">
        <title>Chloroplast acquisition without the gene transfer in kleptoplastic sea slugs, Plakobranchus ocellatus.</title>
        <authorList>
            <person name="Maeda T."/>
            <person name="Takahashi S."/>
            <person name="Yoshida T."/>
            <person name="Shimamura S."/>
            <person name="Takaki Y."/>
            <person name="Nagai Y."/>
            <person name="Toyoda A."/>
            <person name="Suzuki Y."/>
            <person name="Arimoto A."/>
            <person name="Ishii H."/>
            <person name="Satoh N."/>
            <person name="Nishiyama T."/>
            <person name="Hasebe M."/>
            <person name="Maruyama T."/>
            <person name="Minagawa J."/>
            <person name="Obokata J."/>
            <person name="Shigenobu S."/>
        </authorList>
    </citation>
    <scope>NUCLEOTIDE SEQUENCE [LARGE SCALE GENOMIC DNA]</scope>
</reference>
<evidence type="ECO:0000256" key="1">
    <source>
        <dbReference type="SAM" id="MobiDB-lite"/>
    </source>
</evidence>
<keyword evidence="2" id="KW-0472">Membrane</keyword>
<accession>A0AAV4ENI6</accession>
<feature type="transmembrane region" description="Helical" evidence="2">
    <location>
        <begin position="409"/>
        <end position="432"/>
    </location>
</feature>
<keyword evidence="2" id="KW-0812">Transmembrane</keyword>
<sequence length="466" mass="50975">MPDRTPKPLTSNQQGQETSLLRSIPAYTVSAALRDLASILCAKLPFNNPTTTFNTHTHISKFASADMKFPSSASITYKKEETSKNVITPINTTIMSSLGEQLKGLEAPDAHNDTNNNKTNASMSATLLTDTNESSDMNEDESILRKLSGSIKEKRHRLLRKDSGFSSSCSDEDATDKSSRCHCDNVRGKLRPQRPQRNVPHWQSLSRSQSWSSLDSAVADSVCHSGTQSPSDSLFSSLSSVWSSASSGNNLSVSPSLDSQLWNRVAVSGEDCATSTVPLQASPEVHISSANGCDCEIVVSRTDRNIEVTSLNTERSSTLSQEHEREEEEFGESTAQITRSDDRNITFGRIPVDAEATLPEQSNRQARARRRIRSRDCNNNTGTHHGMAVQEFLPNAPCRLGDGFRKNGILAFVGLIIYTLTLMAVFAVIGALGKTLKTAIGKEDLREMRRSLAHSRRSRRAPATSG</sequence>
<keyword evidence="4" id="KW-1185">Reference proteome</keyword>
<dbReference type="EMBL" id="BMAT01000221">
    <property type="protein sequence ID" value="GFR62000.1"/>
    <property type="molecule type" value="Genomic_DNA"/>
</dbReference>
<feature type="region of interest" description="Disordered" evidence="1">
    <location>
        <begin position="162"/>
        <end position="206"/>
    </location>
</feature>
<comment type="caution">
    <text evidence="3">The sequence shown here is derived from an EMBL/GenBank/DDBJ whole genome shotgun (WGS) entry which is preliminary data.</text>
</comment>
<organism evidence="3 4">
    <name type="scientific">Elysia marginata</name>
    <dbReference type="NCBI Taxonomy" id="1093978"/>
    <lineage>
        <taxon>Eukaryota</taxon>
        <taxon>Metazoa</taxon>
        <taxon>Spiralia</taxon>
        <taxon>Lophotrochozoa</taxon>
        <taxon>Mollusca</taxon>
        <taxon>Gastropoda</taxon>
        <taxon>Heterobranchia</taxon>
        <taxon>Euthyneura</taxon>
        <taxon>Panpulmonata</taxon>
        <taxon>Sacoglossa</taxon>
        <taxon>Placobranchoidea</taxon>
        <taxon>Plakobranchidae</taxon>
        <taxon>Elysia</taxon>
    </lineage>
</organism>
<name>A0AAV4ENI6_9GAST</name>
<evidence type="ECO:0000313" key="3">
    <source>
        <dbReference type="EMBL" id="GFR62000.1"/>
    </source>
</evidence>
<evidence type="ECO:0000256" key="2">
    <source>
        <dbReference type="SAM" id="Phobius"/>
    </source>
</evidence>
<proteinExistence type="predicted"/>
<gene>
    <name evidence="3" type="ORF">ElyMa_000119200</name>
</gene>
<dbReference type="Proteomes" id="UP000762676">
    <property type="component" value="Unassembled WGS sequence"/>
</dbReference>